<name>A0A1E8E3W3_9GAMM</name>
<evidence type="ECO:0000259" key="1">
    <source>
        <dbReference type="Pfam" id="PF13679"/>
    </source>
</evidence>
<dbReference type="CDD" id="cd02440">
    <property type="entry name" value="AdoMet_MTases"/>
    <property type="match status" value="1"/>
</dbReference>
<dbReference type="EMBL" id="MKQS01000005">
    <property type="protein sequence ID" value="OFE44297.1"/>
    <property type="molecule type" value="Genomic_DNA"/>
</dbReference>
<accession>A0A1E8E3W3</accession>
<evidence type="ECO:0000313" key="2">
    <source>
        <dbReference type="EMBL" id="OFE44297.1"/>
    </source>
</evidence>
<dbReference type="GO" id="GO:0008168">
    <property type="term" value="F:methyltransferase activity"/>
    <property type="evidence" value="ECO:0007669"/>
    <property type="project" value="UniProtKB-KW"/>
</dbReference>
<keyword evidence="2" id="KW-0808">Transferase</keyword>
<dbReference type="PANTHER" id="PTHR13369:SF3">
    <property type="entry name" value="METHYLTRANSFERASE DOMAIN-CONTAINING PROTEIN"/>
    <property type="match status" value="1"/>
</dbReference>
<dbReference type="AlphaFoldDB" id="A0A1E8E3W3"/>
<dbReference type="RefSeq" id="WP_070153767.1">
    <property type="nucleotide sequence ID" value="NZ_MKQS01000005.1"/>
</dbReference>
<proteinExistence type="predicted"/>
<dbReference type="InterPro" id="IPR025714">
    <property type="entry name" value="Methyltranfer_dom"/>
</dbReference>
<dbReference type="SUPFAM" id="SSF53335">
    <property type="entry name" value="S-adenosyl-L-methionine-dependent methyltransferases"/>
    <property type="match status" value="1"/>
</dbReference>
<feature type="domain" description="Methyltransferase" evidence="1">
    <location>
        <begin position="163"/>
        <end position="298"/>
    </location>
</feature>
<organism evidence="2 3">
    <name type="scientific">Acinetobacter towneri</name>
    <dbReference type="NCBI Taxonomy" id="202956"/>
    <lineage>
        <taxon>Bacteria</taxon>
        <taxon>Pseudomonadati</taxon>
        <taxon>Pseudomonadota</taxon>
        <taxon>Gammaproteobacteria</taxon>
        <taxon>Moraxellales</taxon>
        <taxon>Moraxellaceae</taxon>
        <taxon>Acinetobacter</taxon>
    </lineage>
</organism>
<dbReference type="eggNOG" id="COG2263">
    <property type="taxonomic scope" value="Bacteria"/>
</dbReference>
<comment type="caution">
    <text evidence="2">The sequence shown here is derived from an EMBL/GenBank/DDBJ whole genome shotgun (WGS) entry which is preliminary data.</text>
</comment>
<dbReference type="Proteomes" id="UP000186931">
    <property type="component" value="Unassembled WGS sequence"/>
</dbReference>
<gene>
    <name evidence="2" type="ORF">BJN41_03490</name>
</gene>
<dbReference type="Pfam" id="PF13679">
    <property type="entry name" value="Methyltransf_32"/>
    <property type="match status" value="1"/>
</dbReference>
<dbReference type="InterPro" id="IPR029063">
    <property type="entry name" value="SAM-dependent_MTases_sf"/>
</dbReference>
<dbReference type="PANTHER" id="PTHR13369">
    <property type="match status" value="1"/>
</dbReference>
<dbReference type="GO" id="GO:0005737">
    <property type="term" value="C:cytoplasm"/>
    <property type="evidence" value="ECO:0007669"/>
    <property type="project" value="TreeGrafter"/>
</dbReference>
<dbReference type="GO" id="GO:0032259">
    <property type="term" value="P:methylation"/>
    <property type="evidence" value="ECO:0007669"/>
    <property type="project" value="UniProtKB-KW"/>
</dbReference>
<sequence length="406" mass="46266">MSTLASPSAQEQQFLEAFQQAIDTQKLDRVVLSQYKGELEQLEKITLRIIQLNQEQVLSCLYRHKTQDITKNYPLAQAQSQLSQLLADCKQANLFTLDQEIQLKKNKKKAMLSMSKAVTAAAKPKEQQGHDREKQRYVEQSSPFLQPLGITDAQAQIIPSMARKWKQINKFIEIFAGALAHIHLSEQSVRVVDFGSGKGYLTFALYDYLQKQQLKPWVTGVELNPKMVEFCQSVAKAADFQQLDFFQGDVRTYQPEHLDVMIALHACDVATDFAIHTGIRLNAQMIMCAPCCHKELRPQLQSPSVLQPMLQFGIHAGQQAEMLTDTIRALLLKAYGYDTKVFEFVSLEHTSKNKMILATKRQNWSEPDQTVLAQIRYLKTMYGIQKHSLELLLNDQWDQQGIGSKC</sequence>
<reference evidence="2 3" key="1">
    <citation type="submission" date="2016-10" db="EMBL/GenBank/DDBJ databases">
        <title>Genome of airborne Acinetobacter sp. 5-2Ac02 in the hospital environment: Species near to Acinetobacter towneri.</title>
        <authorList>
            <person name="Barbosa B."/>
            <person name="Fernandez-Garcia L."/>
            <person name="Gato E."/>
            <person name="Leao R."/>
            <person name="Albano R."/>
            <person name="Fernandez B."/>
            <person name="Fernandez-Cuenca F."/>
            <person name="Marques E."/>
            <person name="Tomas M."/>
        </authorList>
    </citation>
    <scope>NUCLEOTIDE SEQUENCE [LARGE SCALE GENOMIC DNA]</scope>
    <source>
        <strain evidence="2 3">5-2Ac02</strain>
    </source>
</reference>
<protein>
    <submittedName>
        <fullName evidence="2">Methyltransferase</fullName>
    </submittedName>
</protein>
<evidence type="ECO:0000313" key="3">
    <source>
        <dbReference type="Proteomes" id="UP000186931"/>
    </source>
</evidence>
<dbReference type="STRING" id="202956.BJN41_03490"/>
<keyword evidence="2" id="KW-0489">Methyltransferase</keyword>
<dbReference type="Gene3D" id="3.40.50.150">
    <property type="entry name" value="Vaccinia Virus protein VP39"/>
    <property type="match status" value="1"/>
</dbReference>